<dbReference type="GO" id="GO:0000166">
    <property type="term" value="F:nucleotide binding"/>
    <property type="evidence" value="ECO:0007669"/>
    <property type="project" value="InterPro"/>
</dbReference>
<dbReference type="Gene3D" id="3.40.50.720">
    <property type="entry name" value="NAD(P)-binding Rossmann-like Domain"/>
    <property type="match status" value="1"/>
</dbReference>
<name>A0A6I6MNI3_9CAUL</name>
<feature type="domain" description="Gfo/Idh/MocA-like oxidoreductase N-terminal" evidence="1">
    <location>
        <begin position="2"/>
        <end position="104"/>
    </location>
</feature>
<evidence type="ECO:0000259" key="1">
    <source>
        <dbReference type="Pfam" id="PF01408"/>
    </source>
</evidence>
<keyword evidence="3" id="KW-1185">Reference proteome</keyword>
<dbReference type="Gene3D" id="3.30.360.10">
    <property type="entry name" value="Dihydrodipicolinate Reductase, domain 2"/>
    <property type="match status" value="1"/>
</dbReference>
<dbReference type="KEGG" id="tsv:DSM104635_03107"/>
<dbReference type="InterPro" id="IPR050463">
    <property type="entry name" value="Gfo/Idh/MocA_oxidrdct_glycsds"/>
</dbReference>
<organism evidence="2 3">
    <name type="scientific">Terricaulis silvestris</name>
    <dbReference type="NCBI Taxonomy" id="2686094"/>
    <lineage>
        <taxon>Bacteria</taxon>
        <taxon>Pseudomonadati</taxon>
        <taxon>Pseudomonadota</taxon>
        <taxon>Alphaproteobacteria</taxon>
        <taxon>Caulobacterales</taxon>
        <taxon>Caulobacteraceae</taxon>
        <taxon>Terricaulis</taxon>
    </lineage>
</organism>
<dbReference type="Pfam" id="PF01408">
    <property type="entry name" value="GFO_IDH_MocA"/>
    <property type="match status" value="1"/>
</dbReference>
<evidence type="ECO:0000313" key="2">
    <source>
        <dbReference type="EMBL" id="QGZ96249.1"/>
    </source>
</evidence>
<keyword evidence="2" id="KW-0560">Oxidoreductase</keyword>
<evidence type="ECO:0000313" key="3">
    <source>
        <dbReference type="Proteomes" id="UP000431269"/>
    </source>
</evidence>
<dbReference type="SUPFAM" id="SSF51735">
    <property type="entry name" value="NAD(P)-binding Rossmann-fold domains"/>
    <property type="match status" value="1"/>
</dbReference>
<accession>A0A6I6MNI3</accession>
<dbReference type="InterPro" id="IPR000683">
    <property type="entry name" value="Gfo/Idh/MocA-like_OxRdtase_N"/>
</dbReference>
<dbReference type="EC" id="1.1.1.46" evidence="2"/>
<dbReference type="PANTHER" id="PTHR43818:SF7">
    <property type="entry name" value="DEHYDROGENASE"/>
    <property type="match status" value="1"/>
</dbReference>
<dbReference type="AlphaFoldDB" id="A0A6I6MNI3"/>
<dbReference type="InterPro" id="IPR036291">
    <property type="entry name" value="NAD(P)-bd_dom_sf"/>
</dbReference>
<dbReference type="RefSeq" id="WP_158767049.1">
    <property type="nucleotide sequence ID" value="NZ_CP047045.1"/>
</dbReference>
<dbReference type="PANTHER" id="PTHR43818">
    <property type="entry name" value="BCDNA.GH03377"/>
    <property type="match status" value="1"/>
</dbReference>
<sequence>MIKLGLVGVGKIARDQHLPVIAASAEFELVAAASRNASVEGVRNYASLEAMLTAEPSVDAVTLCTPPGPREADARLALARGLHVLLEKPPAATVAAAHDLVSRANGCALHASWHSRHAPGVTPARDWLHGRRIQSVEIVWKEDIRRWHPGQDWILAPGGMGVFDPGINALSILTEIIPSRINLISAELDIPTNREMPIAARLLAHTSDGAAISAKFDFLQTGDQIWEIAIETDRGVLRLIDGGDRLLIDNNEQVLGTLSRHHEYAGVYQHFATLIREHRVDFDLRPLELVAGAFTFGRRNEKPNFEF</sequence>
<dbReference type="Proteomes" id="UP000431269">
    <property type="component" value="Chromosome"/>
</dbReference>
<dbReference type="EMBL" id="CP047045">
    <property type="protein sequence ID" value="QGZ96249.1"/>
    <property type="molecule type" value="Genomic_DNA"/>
</dbReference>
<proteinExistence type="predicted"/>
<dbReference type="GO" id="GO:0050022">
    <property type="term" value="F:L-arabinose 1-dehydrogenase (NAD+) activity"/>
    <property type="evidence" value="ECO:0007669"/>
    <property type="project" value="UniProtKB-EC"/>
</dbReference>
<gene>
    <name evidence="2" type="primary">araA</name>
    <name evidence="2" type="ORF">DSM104635_03107</name>
</gene>
<reference evidence="3" key="1">
    <citation type="submission" date="2019-12" db="EMBL/GenBank/DDBJ databases">
        <title>Complete genome of Terracaulis silvestris 0127_4.</title>
        <authorList>
            <person name="Vieira S."/>
            <person name="Riedel T."/>
            <person name="Sproer C."/>
            <person name="Pascual J."/>
            <person name="Boedeker C."/>
            <person name="Overmann J."/>
        </authorList>
    </citation>
    <scope>NUCLEOTIDE SEQUENCE [LARGE SCALE GENOMIC DNA]</scope>
    <source>
        <strain evidence="3">0127_4</strain>
    </source>
</reference>
<protein>
    <submittedName>
        <fullName evidence="2">L-arabinose 1-dehydrogenase</fullName>
        <ecNumber evidence="2">1.1.1.46</ecNumber>
    </submittedName>
</protein>